<organism evidence="4 5">
    <name type="scientific">Xanthocytophaga flava</name>
    <dbReference type="NCBI Taxonomy" id="3048013"/>
    <lineage>
        <taxon>Bacteria</taxon>
        <taxon>Pseudomonadati</taxon>
        <taxon>Bacteroidota</taxon>
        <taxon>Cytophagia</taxon>
        <taxon>Cytophagales</taxon>
        <taxon>Rhodocytophagaceae</taxon>
        <taxon>Xanthocytophaga</taxon>
    </lineage>
</organism>
<name>A0ABT7CH10_9BACT</name>
<dbReference type="PROSITE" id="PS51257">
    <property type="entry name" value="PROKAR_LIPOPROTEIN"/>
    <property type="match status" value="1"/>
</dbReference>
<dbReference type="InterPro" id="IPR001466">
    <property type="entry name" value="Beta-lactam-related"/>
</dbReference>
<keyword evidence="4" id="KW-0378">Hydrolase</keyword>
<sequence>MKKALLFSLLFLVASCPCISQNTFSFTFQTTENRVDSIFSDWNKSDCPGGSVAVVLEGKVLLLKGYGMANIQRHLPNTPQTTFNVASVAKQFTAMCIALLEEEGKLSFDDDIRKFFPEFKLKEKVTVRHLLTHTSGLREAYVLAVLSGKINLKGNIRKKYNTTANMLSLMSNQQDLNFKPGDEHAYTNINYVLLGEIVHRISGMSLRLFADQYIFKPLQMNHTFFNDVVSGEPSTRAVPYQPRRKHPTKFKRKSPIDGGIVGDHNLITTVDDLILWNENFWDNRLGQKDPELISTMQTPYILNNGDTIHYAFGLNIHSYHNNAAIGHGGDDYRYTASMVRFPDKHLSIICLANSSRYDDTERKAFALADLILNIRPQPTDTVRKPYQFLPIDKNFFKDKLSNYEGISKKNRYRFRQILIKDEKVYLAFRPNKSLHELMGIGNNHFVTKVGDPDLYLHIWFSHSENGEVLLHQKFKNDTTHFRMNPSPTLQTAELKKYTGSYTNKETHSRMKVKVKKQNLIVTFKGIIRIKTIPIGTHTFYAPDNQAIFQFGGKEKDRIDHFVIGADDFRNVRFEK</sequence>
<proteinExistence type="predicted"/>
<dbReference type="InterPro" id="IPR012338">
    <property type="entry name" value="Beta-lactam/transpept-like"/>
</dbReference>
<dbReference type="PANTHER" id="PTHR46825">
    <property type="entry name" value="D-ALANYL-D-ALANINE-CARBOXYPEPTIDASE/ENDOPEPTIDASE AMPH"/>
    <property type="match status" value="1"/>
</dbReference>
<accession>A0ABT7CH10</accession>
<reference evidence="4 5" key="1">
    <citation type="submission" date="2023-05" db="EMBL/GenBank/DDBJ databases">
        <authorList>
            <person name="Zhang X."/>
        </authorList>
    </citation>
    <scope>NUCLEOTIDE SEQUENCE [LARGE SCALE GENOMIC DNA]</scope>
    <source>
        <strain evidence="4 5">DM2B3-1</strain>
    </source>
</reference>
<feature type="compositionally biased region" description="Basic residues" evidence="1">
    <location>
        <begin position="242"/>
        <end position="253"/>
    </location>
</feature>
<feature type="region of interest" description="Disordered" evidence="1">
    <location>
        <begin position="235"/>
        <end position="254"/>
    </location>
</feature>
<comment type="caution">
    <text evidence="4">The sequence shown here is derived from an EMBL/GenBank/DDBJ whole genome shotgun (WGS) entry which is preliminary data.</text>
</comment>
<dbReference type="Proteomes" id="UP001228581">
    <property type="component" value="Unassembled WGS sequence"/>
</dbReference>
<protein>
    <submittedName>
        <fullName evidence="4">Serine hydrolase domain-containing protein</fullName>
        <ecNumber evidence="4">3.1.1.103</ecNumber>
    </submittedName>
</protein>
<dbReference type="EC" id="3.1.1.103" evidence="4"/>
<evidence type="ECO:0000313" key="5">
    <source>
        <dbReference type="Proteomes" id="UP001228581"/>
    </source>
</evidence>
<dbReference type="GO" id="GO:0016787">
    <property type="term" value="F:hydrolase activity"/>
    <property type="evidence" value="ECO:0007669"/>
    <property type="project" value="UniProtKB-KW"/>
</dbReference>
<feature type="domain" description="Beta-lactamase-related" evidence="3">
    <location>
        <begin position="44"/>
        <end position="368"/>
    </location>
</feature>
<evidence type="ECO:0000256" key="1">
    <source>
        <dbReference type="SAM" id="MobiDB-lite"/>
    </source>
</evidence>
<feature type="signal peptide" evidence="2">
    <location>
        <begin position="1"/>
        <end position="20"/>
    </location>
</feature>
<gene>
    <name evidence="4" type="ORF">QNI19_04910</name>
</gene>
<evidence type="ECO:0000259" key="3">
    <source>
        <dbReference type="Pfam" id="PF00144"/>
    </source>
</evidence>
<dbReference type="SUPFAM" id="SSF56601">
    <property type="entry name" value="beta-lactamase/transpeptidase-like"/>
    <property type="match status" value="1"/>
</dbReference>
<dbReference type="InterPro" id="IPR050491">
    <property type="entry name" value="AmpC-like"/>
</dbReference>
<dbReference type="RefSeq" id="WP_313992934.1">
    <property type="nucleotide sequence ID" value="NZ_JASJOR010000030.1"/>
</dbReference>
<dbReference type="Pfam" id="PF00144">
    <property type="entry name" value="Beta-lactamase"/>
    <property type="match status" value="1"/>
</dbReference>
<dbReference type="PANTHER" id="PTHR46825:SF9">
    <property type="entry name" value="BETA-LACTAMASE-RELATED DOMAIN-CONTAINING PROTEIN"/>
    <property type="match status" value="1"/>
</dbReference>
<keyword evidence="2" id="KW-0732">Signal</keyword>
<evidence type="ECO:0000313" key="4">
    <source>
        <dbReference type="EMBL" id="MDJ1492260.1"/>
    </source>
</evidence>
<keyword evidence="5" id="KW-1185">Reference proteome</keyword>
<dbReference type="Gene3D" id="3.40.710.10">
    <property type="entry name" value="DD-peptidase/beta-lactamase superfamily"/>
    <property type="match status" value="1"/>
</dbReference>
<feature type="chain" id="PRO_5047177566" evidence="2">
    <location>
        <begin position="21"/>
        <end position="575"/>
    </location>
</feature>
<dbReference type="EMBL" id="JASJOT010000002">
    <property type="protein sequence ID" value="MDJ1492260.1"/>
    <property type="molecule type" value="Genomic_DNA"/>
</dbReference>
<evidence type="ECO:0000256" key="2">
    <source>
        <dbReference type="SAM" id="SignalP"/>
    </source>
</evidence>